<keyword evidence="4" id="KW-0804">Transcription</keyword>
<dbReference type="InterPro" id="IPR005650">
    <property type="entry name" value="BlaI_family"/>
</dbReference>
<comment type="similarity">
    <text evidence="1">Belongs to the BlaI transcriptional regulatory family.</text>
</comment>
<dbReference type="Proteomes" id="UP001168478">
    <property type="component" value="Unassembled WGS sequence"/>
</dbReference>
<evidence type="ECO:0000256" key="1">
    <source>
        <dbReference type="ARBA" id="ARBA00011046"/>
    </source>
</evidence>
<dbReference type="SUPFAM" id="SSF46785">
    <property type="entry name" value="Winged helix' DNA-binding domain"/>
    <property type="match status" value="1"/>
</dbReference>
<dbReference type="PIRSF" id="PIRSF019455">
    <property type="entry name" value="CopR_AtkY"/>
    <property type="match status" value="1"/>
</dbReference>
<evidence type="ECO:0000256" key="2">
    <source>
        <dbReference type="ARBA" id="ARBA00023015"/>
    </source>
</evidence>
<dbReference type="RefSeq" id="WP_068857010.1">
    <property type="nucleotide sequence ID" value="NZ_CAUWBX010000005.1"/>
</dbReference>
<gene>
    <name evidence="5" type="ORF">QVN81_09065</name>
    <name evidence="6" type="ORF">QVN84_05845</name>
</gene>
<protein>
    <submittedName>
        <fullName evidence="6">BlaI/MecI/CopY family transcriptional regulator</fullName>
    </submittedName>
</protein>
<dbReference type="InterPro" id="IPR036390">
    <property type="entry name" value="WH_DNA-bd_sf"/>
</dbReference>
<evidence type="ECO:0000313" key="7">
    <source>
        <dbReference type="Proteomes" id="UP001167831"/>
    </source>
</evidence>
<dbReference type="Gene3D" id="1.10.10.10">
    <property type="entry name" value="Winged helix-like DNA-binding domain superfamily/Winged helix DNA-binding domain"/>
    <property type="match status" value="1"/>
</dbReference>
<sequence>MDKNRKMTQHEKQIMGLLWSMEKQKATINELLSVFPDPKPAYTTLATFLRIMTQKGFVKYEKNKGMKNFVFYPSISKSEYLKLETNEMKNTFFGGSFKSLVSFFVKNENLNDDELQELIRLINSK</sequence>
<evidence type="ECO:0000256" key="4">
    <source>
        <dbReference type="ARBA" id="ARBA00023163"/>
    </source>
</evidence>
<proteinExistence type="inferred from homology"/>
<dbReference type="GO" id="GO:0003677">
    <property type="term" value="F:DNA binding"/>
    <property type="evidence" value="ECO:0007669"/>
    <property type="project" value="UniProtKB-KW"/>
</dbReference>
<keyword evidence="7" id="KW-1185">Reference proteome</keyword>
<evidence type="ECO:0000313" key="6">
    <source>
        <dbReference type="EMBL" id="MDN0025041.1"/>
    </source>
</evidence>
<keyword evidence="3" id="KW-0238">DNA-binding</keyword>
<reference evidence="6" key="1">
    <citation type="submission" date="2023-06" db="EMBL/GenBank/DDBJ databases">
        <authorList>
            <person name="Zeman M."/>
            <person name="Kubasova T."/>
            <person name="Jahodarova E."/>
            <person name="Nykrynova M."/>
            <person name="Rychlik I."/>
        </authorList>
    </citation>
    <scope>NUCLEOTIDE SEQUENCE</scope>
    <source>
        <strain evidence="6">ET15</strain>
        <strain evidence="5">ET37</strain>
    </source>
</reference>
<dbReference type="Pfam" id="PF03965">
    <property type="entry name" value="Penicillinase_R"/>
    <property type="match status" value="1"/>
</dbReference>
<keyword evidence="2" id="KW-0805">Transcription regulation</keyword>
<dbReference type="InterPro" id="IPR036388">
    <property type="entry name" value="WH-like_DNA-bd_sf"/>
</dbReference>
<reference evidence="6" key="2">
    <citation type="submission" date="2023-08" db="EMBL/GenBank/DDBJ databases">
        <title>Identification and characterization of horizontal gene transfer across gut microbiota members of farm animals based on homology search.</title>
        <authorList>
            <person name="Schwarzerova J."/>
            <person name="Nykrynova M."/>
            <person name="Jureckova K."/>
            <person name="Cejkova D."/>
            <person name="Rychlik I."/>
        </authorList>
    </citation>
    <scope>NUCLEOTIDE SEQUENCE</scope>
    <source>
        <strain evidence="6">ET15</strain>
        <strain evidence="5">ET37</strain>
    </source>
</reference>
<dbReference type="Proteomes" id="UP001167831">
    <property type="component" value="Unassembled WGS sequence"/>
</dbReference>
<dbReference type="EMBL" id="JAUEIE010000009">
    <property type="protein sequence ID" value="MDN0023166.1"/>
    <property type="molecule type" value="Genomic_DNA"/>
</dbReference>
<dbReference type="Gene3D" id="1.10.4040.10">
    <property type="entry name" value="Penicillinase repressor domain"/>
    <property type="match status" value="1"/>
</dbReference>
<dbReference type="GO" id="GO:0045892">
    <property type="term" value="P:negative regulation of DNA-templated transcription"/>
    <property type="evidence" value="ECO:0007669"/>
    <property type="project" value="InterPro"/>
</dbReference>
<comment type="caution">
    <text evidence="6">The sequence shown here is derived from an EMBL/GenBank/DDBJ whole genome shotgun (WGS) entry which is preliminary data.</text>
</comment>
<dbReference type="EMBL" id="JAUEIF010000004">
    <property type="protein sequence ID" value="MDN0025041.1"/>
    <property type="molecule type" value="Genomic_DNA"/>
</dbReference>
<organism evidence="6 8">
    <name type="scientific">Leyella lascolaii</name>
    <dbReference type="NCBI Taxonomy" id="1776379"/>
    <lineage>
        <taxon>Bacteria</taxon>
        <taxon>Pseudomonadati</taxon>
        <taxon>Bacteroidota</taxon>
        <taxon>Bacteroidia</taxon>
        <taxon>Bacteroidales</taxon>
        <taxon>Prevotellaceae</taxon>
        <taxon>Leyella</taxon>
    </lineage>
</organism>
<accession>A0AAW7JLR5</accession>
<evidence type="ECO:0000313" key="8">
    <source>
        <dbReference type="Proteomes" id="UP001168478"/>
    </source>
</evidence>
<evidence type="ECO:0000256" key="3">
    <source>
        <dbReference type="ARBA" id="ARBA00023125"/>
    </source>
</evidence>
<name>A0AAW7JLR5_9BACT</name>
<evidence type="ECO:0000313" key="5">
    <source>
        <dbReference type="EMBL" id="MDN0023166.1"/>
    </source>
</evidence>
<dbReference type="AlphaFoldDB" id="A0AAW7JLR5"/>